<evidence type="ECO:0000313" key="1">
    <source>
        <dbReference type="EMBL" id="KAJ1208644.1"/>
    </source>
</evidence>
<dbReference type="EMBL" id="JANPWB010000002">
    <property type="protein sequence ID" value="KAJ1208644.1"/>
    <property type="molecule type" value="Genomic_DNA"/>
</dbReference>
<dbReference type="Proteomes" id="UP001066276">
    <property type="component" value="Chromosome 1_2"/>
</dbReference>
<gene>
    <name evidence="1" type="ORF">NDU88_004027</name>
</gene>
<sequence length="114" mass="12812">MQDAGVIMDSTTAKIMGAISDIRQDSSRQSDSVAVEFSLLRDDQRKLMVRVKQAKDTTEQLQLTVLALAGTIKGLTTEIHELESRAEDWKRRSHHNNIHIVGVEGSEPMTFFED</sequence>
<dbReference type="AlphaFoldDB" id="A0AAV7W959"/>
<keyword evidence="2" id="KW-1185">Reference proteome</keyword>
<protein>
    <submittedName>
        <fullName evidence="1">Uncharacterized protein</fullName>
    </submittedName>
</protein>
<accession>A0AAV7W959</accession>
<reference evidence="1" key="1">
    <citation type="journal article" date="2022" name="bioRxiv">
        <title>Sequencing and chromosome-scale assembly of the giantPleurodeles waltlgenome.</title>
        <authorList>
            <person name="Brown T."/>
            <person name="Elewa A."/>
            <person name="Iarovenko S."/>
            <person name="Subramanian E."/>
            <person name="Araus A.J."/>
            <person name="Petzold A."/>
            <person name="Susuki M."/>
            <person name="Suzuki K.-i.T."/>
            <person name="Hayashi T."/>
            <person name="Toyoda A."/>
            <person name="Oliveira C."/>
            <person name="Osipova E."/>
            <person name="Leigh N.D."/>
            <person name="Simon A."/>
            <person name="Yun M.H."/>
        </authorList>
    </citation>
    <scope>NUCLEOTIDE SEQUENCE</scope>
    <source>
        <strain evidence="1">20211129_DDA</strain>
        <tissue evidence="1">Liver</tissue>
    </source>
</reference>
<evidence type="ECO:0000313" key="2">
    <source>
        <dbReference type="Proteomes" id="UP001066276"/>
    </source>
</evidence>
<organism evidence="1 2">
    <name type="scientific">Pleurodeles waltl</name>
    <name type="common">Iberian ribbed newt</name>
    <dbReference type="NCBI Taxonomy" id="8319"/>
    <lineage>
        <taxon>Eukaryota</taxon>
        <taxon>Metazoa</taxon>
        <taxon>Chordata</taxon>
        <taxon>Craniata</taxon>
        <taxon>Vertebrata</taxon>
        <taxon>Euteleostomi</taxon>
        <taxon>Amphibia</taxon>
        <taxon>Batrachia</taxon>
        <taxon>Caudata</taxon>
        <taxon>Salamandroidea</taxon>
        <taxon>Salamandridae</taxon>
        <taxon>Pleurodelinae</taxon>
        <taxon>Pleurodeles</taxon>
    </lineage>
</organism>
<proteinExistence type="predicted"/>
<comment type="caution">
    <text evidence="1">The sequence shown here is derived from an EMBL/GenBank/DDBJ whole genome shotgun (WGS) entry which is preliminary data.</text>
</comment>
<name>A0AAV7W959_PLEWA</name>